<dbReference type="InterPro" id="IPR040256">
    <property type="entry name" value="At4g02000-like"/>
</dbReference>
<name>A0A1Q3AWP3_CEPFO</name>
<dbReference type="PANTHER" id="PTHR31286">
    <property type="entry name" value="GLYCINE-RICH CELL WALL STRUCTURAL PROTEIN 1.8-LIKE"/>
    <property type="match status" value="1"/>
</dbReference>
<evidence type="ECO:0000313" key="2">
    <source>
        <dbReference type="Proteomes" id="UP000187406"/>
    </source>
</evidence>
<dbReference type="InParanoid" id="A0A1Q3AWP3"/>
<reference evidence="2" key="1">
    <citation type="submission" date="2016-04" db="EMBL/GenBank/DDBJ databases">
        <title>Cephalotus genome sequencing.</title>
        <authorList>
            <person name="Fukushima K."/>
            <person name="Hasebe M."/>
            <person name="Fang X."/>
        </authorList>
    </citation>
    <scope>NUCLEOTIDE SEQUENCE [LARGE SCALE GENOMIC DNA]</scope>
    <source>
        <strain evidence="2">cv. St1</strain>
    </source>
</reference>
<proteinExistence type="predicted"/>
<protein>
    <submittedName>
        <fullName evidence="1">DUF4283 domain-containing protein/zf-CCHC_4 domain-containing protein</fullName>
    </submittedName>
</protein>
<dbReference type="OrthoDB" id="1939300at2759"/>
<sequence length="156" mass="17496">VMDNGPWDIWGYHLALSKWSNGMSLTLDDCKSIPVWVKLSKILIQYWTKMGLSYIASVLGKPPHMDLSTTNRYALAFARVCIDMAATSSFPNSIILELDDGTTTTIDVEYPWRPASCTLCKVFDHANKTCPRAVRRPNGSWSIQMVGLLSRGKLVR</sequence>
<gene>
    <name evidence="1" type="ORF">CFOL_v3_03678</name>
</gene>
<dbReference type="AlphaFoldDB" id="A0A1Q3AWP3"/>
<keyword evidence="2" id="KW-1185">Reference proteome</keyword>
<organism evidence="1 2">
    <name type="scientific">Cephalotus follicularis</name>
    <name type="common">Albany pitcher plant</name>
    <dbReference type="NCBI Taxonomy" id="3775"/>
    <lineage>
        <taxon>Eukaryota</taxon>
        <taxon>Viridiplantae</taxon>
        <taxon>Streptophyta</taxon>
        <taxon>Embryophyta</taxon>
        <taxon>Tracheophyta</taxon>
        <taxon>Spermatophyta</taxon>
        <taxon>Magnoliopsida</taxon>
        <taxon>eudicotyledons</taxon>
        <taxon>Gunneridae</taxon>
        <taxon>Pentapetalae</taxon>
        <taxon>rosids</taxon>
        <taxon>fabids</taxon>
        <taxon>Oxalidales</taxon>
        <taxon>Cephalotaceae</taxon>
        <taxon>Cephalotus</taxon>
    </lineage>
</organism>
<dbReference type="Proteomes" id="UP000187406">
    <property type="component" value="Unassembled WGS sequence"/>
</dbReference>
<feature type="non-terminal residue" evidence="1">
    <location>
        <position position="1"/>
    </location>
</feature>
<comment type="caution">
    <text evidence="1">The sequence shown here is derived from an EMBL/GenBank/DDBJ whole genome shotgun (WGS) entry which is preliminary data.</text>
</comment>
<accession>A0A1Q3AWP3</accession>
<evidence type="ECO:0000313" key="1">
    <source>
        <dbReference type="EMBL" id="GAV60147.1"/>
    </source>
</evidence>
<dbReference type="PANTHER" id="PTHR31286:SF165">
    <property type="entry name" value="DUF4283 DOMAIN-CONTAINING PROTEIN"/>
    <property type="match status" value="1"/>
</dbReference>
<dbReference type="EMBL" id="BDDD01000136">
    <property type="protein sequence ID" value="GAV60147.1"/>
    <property type="molecule type" value="Genomic_DNA"/>
</dbReference>